<organism evidence="1 2">
    <name type="scientific">Erwinia phage vB_EamM_Simmy50</name>
    <dbReference type="NCBI Taxonomy" id="1815988"/>
    <lineage>
        <taxon>Viruses</taxon>
        <taxon>Duplodnaviria</taxon>
        <taxon>Heunggongvirae</taxon>
        <taxon>Uroviricota</taxon>
        <taxon>Caudoviricetes</taxon>
        <taxon>Chimalliviridae</taxon>
        <taxon>Agricanvirus</taxon>
        <taxon>Agricanvirus simmy50</taxon>
    </lineage>
</organism>
<proteinExistence type="predicted"/>
<protein>
    <submittedName>
        <fullName evidence="1">Uncharacterized protein</fullName>
    </submittedName>
</protein>
<dbReference type="EMBL" id="KU886223">
    <property type="protein sequence ID" value="ANH51701.1"/>
    <property type="molecule type" value="Genomic_DNA"/>
</dbReference>
<accession>A0A173GDD3</accession>
<reference evidence="2" key="1">
    <citation type="submission" date="2016-03" db="EMBL/GenBank/DDBJ databases">
        <authorList>
            <person name="Sharma R."/>
            <person name="Simister A.R."/>
            <person name="Berg J.A."/>
            <person name="Jensen G.L."/>
            <person name="Keele B.R."/>
            <person name="Ward M.E.H."/>
            <person name="Breakwell D.P."/>
            <person name="Hope S."/>
            <person name="Grose J.H."/>
        </authorList>
    </citation>
    <scope>NUCLEOTIDE SEQUENCE [LARGE SCALE GENOMIC DNA]</scope>
</reference>
<dbReference type="Proteomes" id="UP000222975">
    <property type="component" value="Segment"/>
</dbReference>
<evidence type="ECO:0000313" key="1">
    <source>
        <dbReference type="EMBL" id="ANH51701.1"/>
    </source>
</evidence>
<sequence>MAQTEHDKMMHQRAGSIERRLAQAAQHERNPQIQEAEFTRVFLPMFVGGGEYINQDAWVAVAGSVNNEVDVFRGQEYLYTLPALAIPIRSEISSRSQNGRMGDNWMGTGLNAADDPGSIESVMSIDAKGKQVALASTAEEHMARWDEVFKRYGLDYRVIRADLHERKTGQKVNPNIIDQSDKALATKQVELDDNGDYEDY</sequence>
<name>A0A173GDD3_9CAUD</name>
<gene>
    <name evidence="1" type="ORF">SIMMY50_242</name>
</gene>
<keyword evidence="2" id="KW-1185">Reference proteome</keyword>
<evidence type="ECO:0000313" key="2">
    <source>
        <dbReference type="Proteomes" id="UP000222975"/>
    </source>
</evidence>